<dbReference type="EMBL" id="JAANIU010009040">
    <property type="protein sequence ID" value="KAG1533830.1"/>
    <property type="molecule type" value="Genomic_DNA"/>
</dbReference>
<dbReference type="PANTHER" id="PTHR11895">
    <property type="entry name" value="TRANSAMIDASE"/>
    <property type="match status" value="1"/>
</dbReference>
<sequence>MARASEARWMKVEPQSAGGYTLDGVPATIKENIATRGTPIPLGTAATDLTPATADAPPAARMREAGAVLLGKTTMPDYGMLSSGLTPAAPARGPAPLPPPAMARCTSAPTSAARSACRPPGAASPRSSPAWAASRSIRRSWAAARAP</sequence>
<accession>A0A9P7C2R6</accession>
<feature type="domain" description="Amidase" evidence="2">
    <location>
        <begin position="20"/>
        <end position="88"/>
    </location>
</feature>
<feature type="compositionally biased region" description="Low complexity" evidence="1">
    <location>
        <begin position="111"/>
        <end position="147"/>
    </location>
</feature>
<protein>
    <recommendedName>
        <fullName evidence="2">Amidase domain-containing protein</fullName>
    </recommendedName>
</protein>
<dbReference type="SUPFAM" id="SSF75304">
    <property type="entry name" value="Amidase signature (AS) enzymes"/>
    <property type="match status" value="1"/>
</dbReference>
<dbReference type="InterPro" id="IPR036928">
    <property type="entry name" value="AS_sf"/>
</dbReference>
<keyword evidence="4" id="KW-1185">Reference proteome</keyword>
<dbReference type="AlphaFoldDB" id="A0A9P7C2R6"/>
<dbReference type="PANTHER" id="PTHR11895:SF173">
    <property type="entry name" value="GLUTAMYL-TRNA AMIDOTRANSFERASE SUBUNIT A"/>
    <property type="match status" value="1"/>
</dbReference>
<dbReference type="InterPro" id="IPR023631">
    <property type="entry name" value="Amidase_dom"/>
</dbReference>
<feature type="region of interest" description="Disordered" evidence="1">
    <location>
        <begin position="89"/>
        <end position="147"/>
    </location>
</feature>
<dbReference type="InterPro" id="IPR000120">
    <property type="entry name" value="Amidase"/>
</dbReference>
<dbReference type="Proteomes" id="UP000740926">
    <property type="component" value="Unassembled WGS sequence"/>
</dbReference>
<dbReference type="Pfam" id="PF01425">
    <property type="entry name" value="Amidase"/>
    <property type="match status" value="1"/>
</dbReference>
<evidence type="ECO:0000259" key="2">
    <source>
        <dbReference type="Pfam" id="PF01425"/>
    </source>
</evidence>
<reference evidence="3 4" key="1">
    <citation type="journal article" date="2020" name="Microb. Genom.">
        <title>Genetic diversity of clinical and environmental Mucorales isolates obtained from an investigation of mucormycosis cases among solid organ transplant recipients.</title>
        <authorList>
            <person name="Nguyen M.H."/>
            <person name="Kaul D."/>
            <person name="Muto C."/>
            <person name="Cheng S.J."/>
            <person name="Richter R.A."/>
            <person name="Bruno V.M."/>
            <person name="Liu G."/>
            <person name="Beyhan S."/>
            <person name="Sundermann A.J."/>
            <person name="Mounaud S."/>
            <person name="Pasculle A.W."/>
            <person name="Nierman W.C."/>
            <person name="Driscoll E."/>
            <person name="Cumbie R."/>
            <person name="Clancy C.J."/>
            <person name="Dupont C.L."/>
        </authorList>
    </citation>
    <scope>NUCLEOTIDE SEQUENCE [LARGE SCALE GENOMIC DNA]</scope>
    <source>
        <strain evidence="3 4">GL24</strain>
    </source>
</reference>
<gene>
    <name evidence="3" type="ORF">G6F50_015739</name>
</gene>
<organism evidence="3 4">
    <name type="scientific">Rhizopus delemar</name>
    <dbReference type="NCBI Taxonomy" id="936053"/>
    <lineage>
        <taxon>Eukaryota</taxon>
        <taxon>Fungi</taxon>
        <taxon>Fungi incertae sedis</taxon>
        <taxon>Mucoromycota</taxon>
        <taxon>Mucoromycotina</taxon>
        <taxon>Mucoromycetes</taxon>
        <taxon>Mucorales</taxon>
        <taxon>Mucorineae</taxon>
        <taxon>Rhizopodaceae</taxon>
        <taxon>Rhizopus</taxon>
    </lineage>
</organism>
<evidence type="ECO:0000313" key="4">
    <source>
        <dbReference type="Proteomes" id="UP000740926"/>
    </source>
</evidence>
<comment type="caution">
    <text evidence="3">The sequence shown here is derived from an EMBL/GenBank/DDBJ whole genome shotgun (WGS) entry which is preliminary data.</text>
</comment>
<feature type="compositionally biased region" description="Low complexity" evidence="1">
    <location>
        <begin position="41"/>
        <end position="59"/>
    </location>
</feature>
<feature type="region of interest" description="Disordered" evidence="1">
    <location>
        <begin position="36"/>
        <end position="59"/>
    </location>
</feature>
<name>A0A9P7C2R6_9FUNG</name>
<proteinExistence type="predicted"/>
<evidence type="ECO:0000256" key="1">
    <source>
        <dbReference type="SAM" id="MobiDB-lite"/>
    </source>
</evidence>
<dbReference type="Gene3D" id="3.90.1300.10">
    <property type="entry name" value="Amidase signature (AS) domain"/>
    <property type="match status" value="1"/>
</dbReference>
<evidence type="ECO:0000313" key="3">
    <source>
        <dbReference type="EMBL" id="KAG1533830.1"/>
    </source>
</evidence>
<dbReference type="GO" id="GO:0003824">
    <property type="term" value="F:catalytic activity"/>
    <property type="evidence" value="ECO:0007669"/>
    <property type="project" value="InterPro"/>
</dbReference>